<reference evidence="3" key="1">
    <citation type="submission" date="2020-02" db="EMBL/GenBank/DDBJ databases">
        <authorList>
            <person name="Meier V. D."/>
        </authorList>
    </citation>
    <scope>NUCLEOTIDE SEQUENCE</scope>
    <source>
        <strain evidence="3">AVDCRST_MAG64</strain>
    </source>
</reference>
<evidence type="ECO:0000313" key="3">
    <source>
        <dbReference type="EMBL" id="CAA9432162.1"/>
    </source>
</evidence>
<accession>A0A6J4Q6W6</accession>
<dbReference type="AlphaFoldDB" id="A0A6J4Q6W6"/>
<organism evidence="3">
    <name type="scientific">uncultured Phycisphaerae bacterium</name>
    <dbReference type="NCBI Taxonomy" id="904963"/>
    <lineage>
        <taxon>Bacteria</taxon>
        <taxon>Pseudomonadati</taxon>
        <taxon>Planctomycetota</taxon>
        <taxon>Phycisphaerae</taxon>
        <taxon>environmental samples</taxon>
    </lineage>
</organism>
<dbReference type="InterPro" id="IPR036465">
    <property type="entry name" value="vWFA_dom_sf"/>
</dbReference>
<dbReference type="SMART" id="SM00327">
    <property type="entry name" value="VWA"/>
    <property type="match status" value="1"/>
</dbReference>
<dbReference type="PANTHER" id="PTHR30634">
    <property type="entry name" value="OUTER MEMBRANE LOLAB LIPOPROTEIN INSERTION APPARATUS"/>
    <property type="match status" value="1"/>
</dbReference>
<feature type="region of interest" description="Disordered" evidence="1">
    <location>
        <begin position="53"/>
        <end position="75"/>
    </location>
</feature>
<dbReference type="InterPro" id="IPR002035">
    <property type="entry name" value="VWF_A"/>
</dbReference>
<protein>
    <submittedName>
        <fullName evidence="3">Mg-chelatase subunit ChlD</fullName>
    </submittedName>
</protein>
<dbReference type="SUPFAM" id="SSF53300">
    <property type="entry name" value="vWA-like"/>
    <property type="match status" value="1"/>
</dbReference>
<proteinExistence type="predicted"/>
<evidence type="ECO:0000259" key="2">
    <source>
        <dbReference type="SMART" id="SM00327"/>
    </source>
</evidence>
<name>A0A6J4Q6W6_9BACT</name>
<gene>
    <name evidence="3" type="ORF">AVDCRST_MAG64-3577</name>
</gene>
<sequence length="386" mass="43185">MPDPTPSQRQSLTRWRLVLGKAAEQHGISIDGADEQAARVEALVGFLFGDAPPNGAVGKRPKSGDRTGGLGPGHAMNVPRWVDEVGQLFPREAKEVMERELVNRRGLRELMEKPEILERIEPNQELVKTLLTHRDLMNEKTRALARKIIDEVVQDLRKKLKVQVEPALTGAIRRDKHSPRRVYRNLDLNRTIRRNLHNYDAKTERLLVDRLYFHAAERRSRPWHVIVAVDQSGSMLDSAIFSAVMASIFAELPAVRTSLFLFDTEVADLSDQVGQPVDVLLSLQLGGGTDITQALQYANQLVRQPGRTIVVLITDFYEGRPERDLVGQVRDMAQAGVRMIGLGALGYEARPEYNKSTAAKCRKVGMDILSCTPEKLAEAMAHIIRG</sequence>
<dbReference type="InterPro" id="IPR008912">
    <property type="entry name" value="Uncharacterised_CoxE"/>
</dbReference>
<feature type="domain" description="VWFA" evidence="2">
    <location>
        <begin position="222"/>
        <end position="381"/>
    </location>
</feature>
<dbReference type="EMBL" id="CADCUQ010000822">
    <property type="protein sequence ID" value="CAA9432162.1"/>
    <property type="molecule type" value="Genomic_DNA"/>
</dbReference>
<dbReference type="PANTHER" id="PTHR30634:SF16">
    <property type="entry name" value="OUTER-MEMBRANE LIPOPROTEIN LOLB"/>
    <property type="match status" value="1"/>
</dbReference>
<dbReference type="Gene3D" id="3.40.50.410">
    <property type="entry name" value="von Willebrand factor, type A domain"/>
    <property type="match status" value="1"/>
</dbReference>
<dbReference type="Pfam" id="PF05762">
    <property type="entry name" value="VWA_CoxE"/>
    <property type="match status" value="1"/>
</dbReference>
<evidence type="ECO:0000256" key="1">
    <source>
        <dbReference type="SAM" id="MobiDB-lite"/>
    </source>
</evidence>
<dbReference type="InterPro" id="IPR050458">
    <property type="entry name" value="LolB"/>
</dbReference>